<organism evidence="5 6">
    <name type="scientific">Rubripirellula amarantea</name>
    <dbReference type="NCBI Taxonomy" id="2527999"/>
    <lineage>
        <taxon>Bacteria</taxon>
        <taxon>Pseudomonadati</taxon>
        <taxon>Planctomycetota</taxon>
        <taxon>Planctomycetia</taxon>
        <taxon>Pirellulales</taxon>
        <taxon>Pirellulaceae</taxon>
        <taxon>Rubripirellula</taxon>
    </lineage>
</organism>
<evidence type="ECO:0000259" key="4">
    <source>
        <dbReference type="Pfam" id="PF00849"/>
    </source>
</evidence>
<evidence type="ECO:0000313" key="5">
    <source>
        <dbReference type="EMBL" id="TWT50238.1"/>
    </source>
</evidence>
<dbReference type="AlphaFoldDB" id="A0A5C5WHH4"/>
<dbReference type="Pfam" id="PF00849">
    <property type="entry name" value="PseudoU_synth_2"/>
    <property type="match status" value="1"/>
</dbReference>
<dbReference type="CDD" id="cd00165">
    <property type="entry name" value="S4"/>
    <property type="match status" value="1"/>
</dbReference>
<keyword evidence="2" id="KW-0694">RNA-binding</keyword>
<evidence type="ECO:0000256" key="2">
    <source>
        <dbReference type="PROSITE-ProRule" id="PRU00182"/>
    </source>
</evidence>
<dbReference type="CDD" id="cd02869">
    <property type="entry name" value="PseudoU_synth_RluA_like"/>
    <property type="match status" value="1"/>
</dbReference>
<dbReference type="InterPro" id="IPR020103">
    <property type="entry name" value="PsdUridine_synth_cat_dom_sf"/>
</dbReference>
<comment type="caution">
    <text evidence="5">The sequence shown here is derived from an EMBL/GenBank/DDBJ whole genome shotgun (WGS) entry which is preliminary data.</text>
</comment>
<reference evidence="5 6" key="1">
    <citation type="submission" date="2019-02" db="EMBL/GenBank/DDBJ databases">
        <title>Deep-cultivation of Planctomycetes and their phenomic and genomic characterization uncovers novel biology.</title>
        <authorList>
            <person name="Wiegand S."/>
            <person name="Jogler M."/>
            <person name="Boedeker C."/>
            <person name="Pinto D."/>
            <person name="Vollmers J."/>
            <person name="Rivas-Marin E."/>
            <person name="Kohn T."/>
            <person name="Peeters S.H."/>
            <person name="Heuer A."/>
            <person name="Rast P."/>
            <person name="Oberbeckmann S."/>
            <person name="Bunk B."/>
            <person name="Jeske O."/>
            <person name="Meyerdierks A."/>
            <person name="Storesund J.E."/>
            <person name="Kallscheuer N."/>
            <person name="Luecker S."/>
            <person name="Lage O.M."/>
            <person name="Pohl T."/>
            <person name="Merkel B.J."/>
            <person name="Hornburger P."/>
            <person name="Mueller R.-W."/>
            <person name="Bruemmer F."/>
            <person name="Labrenz M."/>
            <person name="Spormann A.M."/>
            <person name="Op Den Camp H."/>
            <person name="Overmann J."/>
            <person name="Amann R."/>
            <person name="Jetten M.S.M."/>
            <person name="Mascher T."/>
            <person name="Medema M.H."/>
            <person name="Devos D.P."/>
            <person name="Kaster A.-K."/>
            <person name="Ovreas L."/>
            <person name="Rohde M."/>
            <person name="Galperin M.Y."/>
            <person name="Jogler C."/>
        </authorList>
    </citation>
    <scope>NUCLEOTIDE SEQUENCE [LARGE SCALE GENOMIC DNA]</scope>
    <source>
        <strain evidence="5 6">Pla22</strain>
    </source>
</reference>
<dbReference type="GO" id="GO:0140098">
    <property type="term" value="F:catalytic activity, acting on RNA"/>
    <property type="evidence" value="ECO:0007669"/>
    <property type="project" value="UniProtKB-ARBA"/>
</dbReference>
<dbReference type="EC" id="5.4.99.-" evidence="3"/>
<dbReference type="GO" id="GO:0003723">
    <property type="term" value="F:RNA binding"/>
    <property type="evidence" value="ECO:0007669"/>
    <property type="project" value="UniProtKB-KW"/>
</dbReference>
<name>A0A5C5WHH4_9BACT</name>
<dbReference type="EMBL" id="SJPI01000002">
    <property type="protein sequence ID" value="TWT50238.1"/>
    <property type="molecule type" value="Genomic_DNA"/>
</dbReference>
<feature type="domain" description="Pseudouridine synthase RsuA/RluA-like" evidence="4">
    <location>
        <begin position="89"/>
        <end position="233"/>
    </location>
</feature>
<dbReference type="NCBIfam" id="TIGR00005">
    <property type="entry name" value="rluA_subfam"/>
    <property type="match status" value="1"/>
</dbReference>
<dbReference type="PANTHER" id="PTHR21600">
    <property type="entry name" value="MITOCHONDRIAL RNA PSEUDOURIDINE SYNTHASE"/>
    <property type="match status" value="1"/>
</dbReference>
<dbReference type="GO" id="GO:0009982">
    <property type="term" value="F:pseudouridine synthase activity"/>
    <property type="evidence" value="ECO:0007669"/>
    <property type="project" value="InterPro"/>
</dbReference>
<dbReference type="Proteomes" id="UP000316598">
    <property type="component" value="Unassembled WGS sequence"/>
</dbReference>
<dbReference type="PROSITE" id="PS50889">
    <property type="entry name" value="S4"/>
    <property type="match status" value="1"/>
</dbReference>
<evidence type="ECO:0000256" key="1">
    <source>
        <dbReference type="ARBA" id="ARBA00010876"/>
    </source>
</evidence>
<comment type="catalytic activity">
    <reaction evidence="3">
        <text>a uridine in RNA = a pseudouridine in RNA</text>
        <dbReference type="Rhea" id="RHEA:48348"/>
        <dbReference type="Rhea" id="RHEA-COMP:12068"/>
        <dbReference type="Rhea" id="RHEA-COMP:12069"/>
        <dbReference type="ChEBI" id="CHEBI:65314"/>
        <dbReference type="ChEBI" id="CHEBI:65315"/>
    </reaction>
</comment>
<dbReference type="InterPro" id="IPR006224">
    <property type="entry name" value="PsdUridine_synth_RluA-like_CS"/>
</dbReference>
<dbReference type="InterPro" id="IPR006145">
    <property type="entry name" value="PsdUridine_synth_RsuA/RluA"/>
</dbReference>
<keyword evidence="3 5" id="KW-0413">Isomerase</keyword>
<comment type="similarity">
    <text evidence="1 3">Belongs to the pseudouridine synthase RluA family.</text>
</comment>
<gene>
    <name evidence="5" type="primary">rluD_2</name>
    <name evidence="5" type="ORF">Pla22_29790</name>
</gene>
<dbReference type="InterPro" id="IPR050188">
    <property type="entry name" value="RluA_PseudoU_synthase"/>
</dbReference>
<keyword evidence="6" id="KW-1185">Reference proteome</keyword>
<dbReference type="OrthoDB" id="9784108at2"/>
<dbReference type="PANTHER" id="PTHR21600:SF88">
    <property type="entry name" value="RNA PSEUDOURIDINE SYNTHASE 5"/>
    <property type="match status" value="1"/>
</dbReference>
<dbReference type="RefSeq" id="WP_146515503.1">
    <property type="nucleotide sequence ID" value="NZ_SJPI01000002.1"/>
</dbReference>
<dbReference type="GO" id="GO:0000455">
    <property type="term" value="P:enzyme-directed rRNA pseudouridine synthesis"/>
    <property type="evidence" value="ECO:0007669"/>
    <property type="project" value="TreeGrafter"/>
</dbReference>
<dbReference type="PROSITE" id="PS01129">
    <property type="entry name" value="PSI_RLU"/>
    <property type="match status" value="1"/>
</dbReference>
<comment type="function">
    <text evidence="3">Responsible for synthesis of pseudouridine from uracil.</text>
</comment>
<evidence type="ECO:0000313" key="6">
    <source>
        <dbReference type="Proteomes" id="UP000316598"/>
    </source>
</evidence>
<dbReference type="SUPFAM" id="SSF55120">
    <property type="entry name" value="Pseudouridine synthase"/>
    <property type="match status" value="1"/>
</dbReference>
<dbReference type="Gene3D" id="3.30.2350.10">
    <property type="entry name" value="Pseudouridine synthase"/>
    <property type="match status" value="1"/>
</dbReference>
<protein>
    <recommendedName>
        <fullName evidence="3">Pseudouridine synthase</fullName>
        <ecNumber evidence="3">5.4.99.-</ecNumber>
    </recommendedName>
</protein>
<accession>A0A5C5WHH4</accession>
<proteinExistence type="inferred from homology"/>
<sequence length="294" mass="32280">MNDGYSYSIQIPSRARGQSVLSFLADRFDHSTAVQWRERIEQGEVTVNENVARVDTECRPGDRLVWNRPGWIEADVPLRYSIEFEDDRLLVVDKPSGLPTLPGGGFLDHTLLNLVRKDFPSASPLHRLGRCTSGLVMMALDSMTATTLSNDWPNVLKQYSALASGVAAEDIYDIQTPIGPVDHPRLGKVHAANDSGKPSRSVARVVERYESTTLFEVDLHTGRPHQIRIHLASIGHRLVGDPLYDTGGIPRAINPGLPGDGGYFLRAQSLTFTHPISGSVVTVAAGREGWQEHG</sequence>
<dbReference type="InterPro" id="IPR006225">
    <property type="entry name" value="PsdUridine_synth_RluC/D"/>
</dbReference>
<evidence type="ECO:0000256" key="3">
    <source>
        <dbReference type="RuleBase" id="RU362028"/>
    </source>
</evidence>